<dbReference type="EMBL" id="KZ857513">
    <property type="protein sequence ID" value="RDX41406.1"/>
    <property type="molecule type" value="Genomic_DNA"/>
</dbReference>
<proteinExistence type="predicted"/>
<dbReference type="AlphaFoldDB" id="A0A371CM90"/>
<feature type="compositionally biased region" description="Basic and acidic residues" evidence="1">
    <location>
        <begin position="12"/>
        <end position="41"/>
    </location>
</feature>
<organism evidence="2 3">
    <name type="scientific">Lentinus brumalis</name>
    <dbReference type="NCBI Taxonomy" id="2498619"/>
    <lineage>
        <taxon>Eukaryota</taxon>
        <taxon>Fungi</taxon>
        <taxon>Dikarya</taxon>
        <taxon>Basidiomycota</taxon>
        <taxon>Agaricomycotina</taxon>
        <taxon>Agaricomycetes</taxon>
        <taxon>Polyporales</taxon>
        <taxon>Polyporaceae</taxon>
        <taxon>Lentinus</taxon>
    </lineage>
</organism>
<reference evidence="2 3" key="1">
    <citation type="journal article" date="2018" name="Biotechnol. Biofuels">
        <title>Integrative visual omics of the white-rot fungus Polyporus brumalis exposes the biotechnological potential of its oxidative enzymes for delignifying raw plant biomass.</title>
        <authorList>
            <person name="Miyauchi S."/>
            <person name="Rancon A."/>
            <person name="Drula E."/>
            <person name="Hage H."/>
            <person name="Chaduli D."/>
            <person name="Favel A."/>
            <person name="Grisel S."/>
            <person name="Henrissat B."/>
            <person name="Herpoel-Gimbert I."/>
            <person name="Ruiz-Duenas F.J."/>
            <person name="Chevret D."/>
            <person name="Hainaut M."/>
            <person name="Lin J."/>
            <person name="Wang M."/>
            <person name="Pangilinan J."/>
            <person name="Lipzen A."/>
            <person name="Lesage-Meessen L."/>
            <person name="Navarro D."/>
            <person name="Riley R."/>
            <person name="Grigoriev I.V."/>
            <person name="Zhou S."/>
            <person name="Raouche S."/>
            <person name="Rosso M.N."/>
        </authorList>
    </citation>
    <scope>NUCLEOTIDE SEQUENCE [LARGE SCALE GENOMIC DNA]</scope>
    <source>
        <strain evidence="2 3">BRFM 1820</strain>
    </source>
</reference>
<evidence type="ECO:0000313" key="3">
    <source>
        <dbReference type="Proteomes" id="UP000256964"/>
    </source>
</evidence>
<evidence type="ECO:0000256" key="1">
    <source>
        <dbReference type="SAM" id="MobiDB-lite"/>
    </source>
</evidence>
<feature type="region of interest" description="Disordered" evidence="1">
    <location>
        <begin position="1"/>
        <end position="79"/>
    </location>
</feature>
<evidence type="ECO:0000313" key="2">
    <source>
        <dbReference type="EMBL" id="RDX41406.1"/>
    </source>
</evidence>
<gene>
    <name evidence="2" type="ORF">OH76DRAFT_218087</name>
</gene>
<protein>
    <submittedName>
        <fullName evidence="2">Uncharacterized protein</fullName>
    </submittedName>
</protein>
<accession>A0A371CM90</accession>
<sequence length="120" mass="12711">MCTIECPAQSGEWKRAGGPDGEWKRVGGPEGSGREEKDLRGPEGTSPGPPGARAPPRYGPTKVPSYHHPSDHRTGSVCLPVHTPRRRRLIIASLVLHASTVSSCCTIPPSISARAVPVVC</sequence>
<keyword evidence="3" id="KW-1185">Reference proteome</keyword>
<name>A0A371CM90_9APHY</name>
<dbReference type="Proteomes" id="UP000256964">
    <property type="component" value="Unassembled WGS sequence"/>
</dbReference>